<keyword evidence="16" id="KW-1185">Reference proteome</keyword>
<feature type="transmembrane region" description="Helical" evidence="13">
    <location>
        <begin position="167"/>
        <end position="187"/>
    </location>
</feature>
<keyword evidence="7" id="KW-0630">Potassium</keyword>
<evidence type="ECO:0000256" key="2">
    <source>
        <dbReference type="ARBA" id="ARBA00006920"/>
    </source>
</evidence>
<evidence type="ECO:0000313" key="16">
    <source>
        <dbReference type="Proteomes" id="UP000028725"/>
    </source>
</evidence>
<dbReference type="Pfam" id="PF06736">
    <property type="entry name" value="TMEM175"/>
    <property type="match status" value="1"/>
</dbReference>
<evidence type="ECO:0000256" key="12">
    <source>
        <dbReference type="ARBA" id="ARBA00034430"/>
    </source>
</evidence>
<keyword evidence="8 13" id="KW-1133">Transmembrane helix</keyword>
<comment type="caution">
    <text evidence="14">The sequence shown here is derived from an EMBL/GenBank/DDBJ whole genome shotgun (WGS) entry which is preliminary data.</text>
</comment>
<dbReference type="GO" id="GO:0015252">
    <property type="term" value="F:proton channel activity"/>
    <property type="evidence" value="ECO:0007669"/>
    <property type="project" value="InterPro"/>
</dbReference>
<evidence type="ECO:0000256" key="1">
    <source>
        <dbReference type="ARBA" id="ARBA00004141"/>
    </source>
</evidence>
<reference evidence="14 16" key="1">
    <citation type="submission" date="2014-04" db="EMBL/GenBank/DDBJ databases">
        <title>Genome assembly of Hyalangium minutum DSM 14724.</title>
        <authorList>
            <person name="Sharma G."/>
            <person name="Subramanian S."/>
        </authorList>
    </citation>
    <scope>NUCLEOTIDE SEQUENCE [LARGE SCALE GENOMIC DNA]</scope>
    <source>
        <strain evidence="14 16">DSM 14724</strain>
    </source>
</reference>
<keyword evidence="10 13" id="KW-0472">Membrane</keyword>
<keyword evidence="9" id="KW-0406">Ion transport</keyword>
<dbReference type="EMBL" id="JMCB01000008">
    <property type="protein sequence ID" value="KFE67358.1"/>
    <property type="molecule type" value="Genomic_DNA"/>
</dbReference>
<dbReference type="PANTHER" id="PTHR31462">
    <property type="entry name" value="ENDOSOMAL/LYSOSOMAL POTASSIUM CHANNEL TMEM175"/>
    <property type="match status" value="1"/>
</dbReference>
<evidence type="ECO:0000256" key="3">
    <source>
        <dbReference type="ARBA" id="ARBA00022448"/>
    </source>
</evidence>
<dbReference type="RefSeq" id="WP_044191269.1">
    <property type="nucleotide sequence ID" value="NZ_JMCB01000008.1"/>
</dbReference>
<keyword evidence="11" id="KW-0407">Ion channel</keyword>
<evidence type="ECO:0000256" key="8">
    <source>
        <dbReference type="ARBA" id="ARBA00022989"/>
    </source>
</evidence>
<organism evidence="14 16">
    <name type="scientific">Hyalangium minutum</name>
    <dbReference type="NCBI Taxonomy" id="394096"/>
    <lineage>
        <taxon>Bacteria</taxon>
        <taxon>Pseudomonadati</taxon>
        <taxon>Myxococcota</taxon>
        <taxon>Myxococcia</taxon>
        <taxon>Myxococcales</taxon>
        <taxon>Cystobacterineae</taxon>
        <taxon>Archangiaceae</taxon>
        <taxon>Hyalangium</taxon>
    </lineage>
</organism>
<evidence type="ECO:0000256" key="5">
    <source>
        <dbReference type="ARBA" id="ARBA00022692"/>
    </source>
</evidence>
<keyword evidence="3" id="KW-0813">Transport</keyword>
<feature type="transmembrane region" description="Helical" evidence="13">
    <location>
        <begin position="125"/>
        <end position="146"/>
    </location>
</feature>
<evidence type="ECO:0000256" key="4">
    <source>
        <dbReference type="ARBA" id="ARBA00022538"/>
    </source>
</evidence>
<feature type="transmembrane region" description="Helical" evidence="13">
    <location>
        <begin position="93"/>
        <end position="113"/>
    </location>
</feature>
<dbReference type="InterPro" id="IPR010617">
    <property type="entry name" value="TMEM175-like"/>
</dbReference>
<sequence length="220" mass="24590">MRNPRVEQYSTTDTRRAEGFADAVFAITITLLVLELRPPEVPPGQLLAGLLHQWPSYLAYVTSYLYIAVIWLNHKHAFLRIRSMNRGLHWANLGILFTTALLPFATGVLSKAVREGDPADERTAVALYSLVGAFLCGTWVVFFRYLGHHPTLLDEGVPAEFFIQETTRAWLGVILYAAAGAFGYLVAPVIALVLFLAVPTFYAITSHGLYELGIVLRRRR</sequence>
<dbReference type="PANTHER" id="PTHR31462:SF5">
    <property type="entry name" value="ENDOSOMAL_LYSOSOMAL PROTON CHANNEL TMEM175"/>
    <property type="match status" value="1"/>
</dbReference>
<feature type="transmembrane region" description="Helical" evidence="13">
    <location>
        <begin position="193"/>
        <end position="216"/>
    </location>
</feature>
<accession>A0A085WHV8</accession>
<proteinExistence type="inferred from homology"/>
<name>A0A085WHV8_9BACT</name>
<keyword evidence="6" id="KW-0631">Potassium channel</keyword>
<evidence type="ECO:0000256" key="6">
    <source>
        <dbReference type="ARBA" id="ARBA00022826"/>
    </source>
</evidence>
<protein>
    <submittedName>
        <fullName evidence="14">Integral membrane protein</fullName>
    </submittedName>
</protein>
<evidence type="ECO:0000313" key="15">
    <source>
        <dbReference type="EMBL" id="KFE67358.1"/>
    </source>
</evidence>
<evidence type="ECO:0000256" key="9">
    <source>
        <dbReference type="ARBA" id="ARBA00023065"/>
    </source>
</evidence>
<evidence type="ECO:0000256" key="13">
    <source>
        <dbReference type="SAM" id="Phobius"/>
    </source>
</evidence>
<comment type="similarity">
    <text evidence="2">Belongs to the TMEM175 family.</text>
</comment>
<dbReference type="GO" id="GO:0016020">
    <property type="term" value="C:membrane"/>
    <property type="evidence" value="ECO:0007669"/>
    <property type="project" value="UniProtKB-SubCell"/>
</dbReference>
<keyword evidence="5 13" id="KW-0812">Transmembrane</keyword>
<feature type="transmembrane region" description="Helical" evidence="13">
    <location>
        <begin position="57"/>
        <end position="73"/>
    </location>
</feature>
<comment type="catalytic activity">
    <reaction evidence="12">
        <text>K(+)(in) = K(+)(out)</text>
        <dbReference type="Rhea" id="RHEA:29463"/>
        <dbReference type="ChEBI" id="CHEBI:29103"/>
    </reaction>
</comment>
<dbReference type="EMBL" id="JMCB01000008">
    <property type="protein sequence ID" value="KFE67271.1"/>
    <property type="molecule type" value="Genomic_DNA"/>
</dbReference>
<dbReference type="AlphaFoldDB" id="A0A085WHV8"/>
<evidence type="ECO:0000256" key="11">
    <source>
        <dbReference type="ARBA" id="ARBA00023303"/>
    </source>
</evidence>
<evidence type="ECO:0000256" key="10">
    <source>
        <dbReference type="ARBA" id="ARBA00023136"/>
    </source>
</evidence>
<evidence type="ECO:0000256" key="7">
    <source>
        <dbReference type="ARBA" id="ARBA00022958"/>
    </source>
</evidence>
<dbReference type="OrthoDB" id="7626281at2"/>
<dbReference type="Proteomes" id="UP000028725">
    <property type="component" value="Unassembled WGS sequence"/>
</dbReference>
<dbReference type="GO" id="GO:0005267">
    <property type="term" value="F:potassium channel activity"/>
    <property type="evidence" value="ECO:0007669"/>
    <property type="project" value="UniProtKB-KW"/>
</dbReference>
<keyword evidence="4" id="KW-0633">Potassium transport</keyword>
<evidence type="ECO:0000313" key="14">
    <source>
        <dbReference type="EMBL" id="KFE67271.1"/>
    </source>
</evidence>
<feature type="transmembrane region" description="Helical" evidence="13">
    <location>
        <begin position="20"/>
        <end position="37"/>
    </location>
</feature>
<comment type="subcellular location">
    <subcellularLocation>
        <location evidence="1">Membrane</location>
        <topology evidence="1">Multi-pass membrane protein</topology>
    </subcellularLocation>
</comment>
<gene>
    <name evidence="14" type="ORF">DB31_8624</name>
    <name evidence="15" type="ORF">DB31_8711</name>
</gene>